<proteinExistence type="predicted"/>
<dbReference type="STRING" id="463014.BAU07_09090"/>
<dbReference type="EMBL" id="CP016172">
    <property type="protein sequence ID" value="ANN77238.1"/>
    <property type="molecule type" value="Genomic_DNA"/>
</dbReference>
<evidence type="ECO:0000313" key="1">
    <source>
        <dbReference type="EMBL" id="ANN77238.1"/>
    </source>
</evidence>
<reference evidence="1 2" key="1">
    <citation type="submission" date="2016-06" db="EMBL/GenBank/DDBJ databases">
        <title>Complete genome sequences of Bordetella bronchialis and Bordetella flabilis.</title>
        <authorList>
            <person name="LiPuma J.J."/>
            <person name="Spilker T."/>
        </authorList>
    </citation>
    <scope>NUCLEOTIDE SEQUENCE [LARGE SCALE GENOMIC DNA]</scope>
    <source>
        <strain evidence="1 2">AU10664</strain>
    </source>
</reference>
<name>A0A193GC93_9BORD</name>
<dbReference type="AlphaFoldDB" id="A0A193GC93"/>
<evidence type="ECO:0000313" key="2">
    <source>
        <dbReference type="Proteomes" id="UP000091926"/>
    </source>
</evidence>
<dbReference type="Proteomes" id="UP000091926">
    <property type="component" value="Chromosome"/>
</dbReference>
<protein>
    <submittedName>
        <fullName evidence="1">Peptide synthetase</fullName>
    </submittedName>
</protein>
<accession>A0A193GC93</accession>
<dbReference type="KEGG" id="bfz:BAU07_09090"/>
<sequence length="476" mass="53256">MLSPLFDFEPHKARREEALALIRQFAAHPAFRSAVVEELELDEDFYRRPLRPEDLEFLKFQKPITAATVSRLPSLTSNRLLLCINELDIARLPRPDAQDIERCEAFYGDDSQVTGRRIQPFLESYAFSYLGDQVRDAVPAARQREWLRAVYEAESAQWSDMLAMLEANDYLQEGLRFIFIQNWSLLPSRQVAVARAAVSGYFDAVEPADRPGLAPSAGVERMMTQAAAMLGVARRAHSYWQFYLPTSLAKTNLLHALARRPHRAFALLGTAYAAEAEWLAFIAALRTACPHLAMDVDGQPIAADGIDALDGRFTRALDAIGRAHGRIGLGCVAQGLAGYALLADRARWDRGEQLGWLSSIRQYCAWAGDIEKRIHVECPNIDRETFVEPREMCSTTHVHNDHRLVVIEEGDMVFWGNLGMQLEMTVGDKVLIPDGRLHGSTVVSAECTYHQPIIPEAWIAELRARARNGATASLAT</sequence>
<keyword evidence="2" id="KW-1185">Reference proteome</keyword>
<organism evidence="1 2">
    <name type="scientific">Bordetella flabilis</name>
    <dbReference type="NCBI Taxonomy" id="463014"/>
    <lineage>
        <taxon>Bacteria</taxon>
        <taxon>Pseudomonadati</taxon>
        <taxon>Pseudomonadota</taxon>
        <taxon>Betaproteobacteria</taxon>
        <taxon>Burkholderiales</taxon>
        <taxon>Alcaligenaceae</taxon>
        <taxon>Bordetella</taxon>
    </lineage>
</organism>
<gene>
    <name evidence="1" type="ORF">BAU07_09090</name>
</gene>
<dbReference type="OrthoDB" id="3444510at2"/>